<dbReference type="AlphaFoldDB" id="A0A450UTY6"/>
<evidence type="ECO:0000313" key="2">
    <source>
        <dbReference type="EMBL" id="VFJ89407.1"/>
    </source>
</evidence>
<evidence type="ECO:0000313" key="1">
    <source>
        <dbReference type="EMBL" id="VFJ87608.1"/>
    </source>
</evidence>
<name>A0A450UTY6_9GAMM</name>
<organism evidence="3">
    <name type="scientific">Candidatus Kentrum eta</name>
    <dbReference type="NCBI Taxonomy" id="2126337"/>
    <lineage>
        <taxon>Bacteria</taxon>
        <taxon>Pseudomonadati</taxon>
        <taxon>Pseudomonadota</taxon>
        <taxon>Gammaproteobacteria</taxon>
        <taxon>Candidatus Kentrum</taxon>
    </lineage>
</organism>
<dbReference type="EMBL" id="CAADFJ010000004">
    <property type="protein sequence ID" value="VFJ96008.1"/>
    <property type="molecule type" value="Genomic_DNA"/>
</dbReference>
<gene>
    <name evidence="1" type="ORF">BECKH772A_GA0070896_1000435</name>
    <name evidence="2" type="ORF">BECKH772B_GA0070898_1000435</name>
    <name evidence="3" type="ORF">BECKH772C_GA0070978_1000436</name>
</gene>
<reference evidence="3" key="1">
    <citation type="submission" date="2019-02" db="EMBL/GenBank/DDBJ databases">
        <authorList>
            <person name="Gruber-Vodicka R. H."/>
            <person name="Seah K. B. B."/>
        </authorList>
    </citation>
    <scope>NUCLEOTIDE SEQUENCE</scope>
    <source>
        <strain evidence="3">BECK_SA2B12</strain>
        <strain evidence="1">BECK_SA2B15</strain>
        <strain evidence="2">BECK_SA2B20</strain>
    </source>
</reference>
<dbReference type="EMBL" id="CAADFI010000004">
    <property type="protein sequence ID" value="VFJ89407.1"/>
    <property type="molecule type" value="Genomic_DNA"/>
</dbReference>
<dbReference type="EMBL" id="CAADFG010000004">
    <property type="protein sequence ID" value="VFJ87608.1"/>
    <property type="molecule type" value="Genomic_DNA"/>
</dbReference>
<proteinExistence type="predicted"/>
<sequence length="142" mass="15587">MPPATRGISVAGWLRGDRKDAEVILSVYWYDTRYKPSMGHETKPLGVSAAQAWTPFSVHLTVPEQALAVKPFLRLAPPETGDSSVDFDDLRLIAWAPRGAAYSPLYDHVWVMGAVDLEISRDVLPGAEDWAVESVPVDVGKL</sequence>
<evidence type="ECO:0000313" key="3">
    <source>
        <dbReference type="EMBL" id="VFJ96008.1"/>
    </source>
</evidence>
<accession>A0A450UTY6</accession>
<protein>
    <submittedName>
        <fullName evidence="3">Uncharacterized protein</fullName>
    </submittedName>
</protein>